<sequence>MFESVREKINDQFNIKDGYASTLSYQAQLNFRIQENQASMLQNPVDDGIDDILNMIQASNKYENIRLGPPDNDVIPSSYLAKKEVCPKNMMADGNFQFHYNFGYGAGFGDYSQNEKYLLESTKTSKYKAYKGCLYKDIYSKMDQANCACERVDLYRYSLKNNSRCVTSKSSKLSGVLINNESLGMDKNKTCIIRVGDAEREKLICLLNTRDPPQQYECKVYNDISDRKERINMIKGLARQAVIRRGKRRSSISKVY</sequence>
<proteinExistence type="predicted"/>
<gene>
    <name evidence="1" type="ORF">AX774_g4323</name>
</gene>
<evidence type="ECO:0000313" key="2">
    <source>
        <dbReference type="Proteomes" id="UP000188320"/>
    </source>
</evidence>
<keyword evidence="2" id="KW-1185">Reference proteome</keyword>
<accession>A0A1R1PMK7</accession>
<dbReference type="EMBL" id="LSSK01000719">
    <property type="protein sequence ID" value="OMH82205.1"/>
    <property type="molecule type" value="Genomic_DNA"/>
</dbReference>
<dbReference type="Proteomes" id="UP000188320">
    <property type="component" value="Unassembled WGS sequence"/>
</dbReference>
<organism evidence="1 2">
    <name type="scientific">Zancudomyces culisetae</name>
    <name type="common">Gut fungus</name>
    <name type="synonym">Smittium culisetae</name>
    <dbReference type="NCBI Taxonomy" id="1213189"/>
    <lineage>
        <taxon>Eukaryota</taxon>
        <taxon>Fungi</taxon>
        <taxon>Fungi incertae sedis</taxon>
        <taxon>Zoopagomycota</taxon>
        <taxon>Kickxellomycotina</taxon>
        <taxon>Harpellomycetes</taxon>
        <taxon>Harpellales</taxon>
        <taxon>Legeriomycetaceae</taxon>
        <taxon>Zancudomyces</taxon>
    </lineage>
</organism>
<dbReference type="AlphaFoldDB" id="A0A1R1PMK7"/>
<protein>
    <submittedName>
        <fullName evidence="1">Uncharacterized protein</fullName>
    </submittedName>
</protein>
<reference evidence="2" key="1">
    <citation type="submission" date="2017-01" db="EMBL/GenBank/DDBJ databases">
        <authorList>
            <person name="Wang Y."/>
            <person name="White M."/>
            <person name="Kvist S."/>
            <person name="Moncalvo J.-M."/>
        </authorList>
    </citation>
    <scope>NUCLEOTIDE SEQUENCE [LARGE SCALE GENOMIC DNA]</scope>
    <source>
        <strain evidence="2">COL-18-3</strain>
    </source>
</reference>
<name>A0A1R1PMK7_ZANCU</name>
<evidence type="ECO:0000313" key="1">
    <source>
        <dbReference type="EMBL" id="OMH82205.1"/>
    </source>
</evidence>
<comment type="caution">
    <text evidence="1">The sequence shown here is derived from an EMBL/GenBank/DDBJ whole genome shotgun (WGS) entry which is preliminary data.</text>
</comment>